<dbReference type="Proteomes" id="UP000821865">
    <property type="component" value="Chromosome 1"/>
</dbReference>
<sequence>MVPAHLDDNRLTLAATDVSVVTMRRHQICKQFATAVFSCERTVLISILFNGEQVSSPSTLSWVPTVIRMEKRSVPKVTVSSAVFLCLVVIAAFVLMLMLKVPAYAARKEHACSTGGCLEHARRLLSTLNASVDPCQDLPTYVSSGDDPAASRDDALDRFYDSKSESEEVTARMQAEGNTMKVTIEQLEKTKPTLTAEMSQFNRCIRLNIRPSGLENELQLPKTTIAKLESRLSSQESHSETLQQLADKDQPITAHEEKSAAYNAINQELLKSNAELTAALRSSEVEKVAQAERMHEVVAENSWWKHQDAMSHQNSKGLALDTALGNLEVKLTEVLGTSKSLSSQLSASAEQCAKLEEVIATRRSELEASRCRCGELETLSQAGCKKEAHSTQLLEVQDELNRVTWRADQIQAGAKKLEASKQQLDTLCSELRHKLSESEHQLNVAAEENGLLFKTRENVPAAQASLSAQFDKTSKQHATLIAPLQHQVQESEVRVFRLKEQKQTLTEKSGKLQAEFELLGSEQLKLHEKNAVLANELSEGPHFREELNYNLVSQNRQVEKLTAECVRLEQCIENSTAEKAELEVHLEKEAEVVHALEETCAEHVALNENLFSENATAKSTLEEAKLKTEHLEASIKWVNDENFVLRRNLVETRQKLDTVQAEKQTLQLKLSYKSATCNALQEYWFISDRRQKLLVSKSLLGKATRRIGSLQEKICFFQQPVTRLNLEKESLHSSLATAEATSQSLEKKGQTATCAAEEMRLKLKKNRHRQMQLSSLIELQKKKCRSLEMVTADMSEKLSCREHDLASAASERDKTVSAGDGRGRWGCMTARLWNVK</sequence>
<keyword evidence="2" id="KW-1185">Reference proteome</keyword>
<evidence type="ECO:0000313" key="1">
    <source>
        <dbReference type="EMBL" id="KAH7978685.1"/>
    </source>
</evidence>
<reference evidence="1" key="1">
    <citation type="submission" date="2020-05" db="EMBL/GenBank/DDBJ databases">
        <title>Large-scale comparative analyses of tick genomes elucidate their genetic diversity and vector capacities.</title>
        <authorList>
            <person name="Jia N."/>
            <person name="Wang J."/>
            <person name="Shi W."/>
            <person name="Du L."/>
            <person name="Sun Y."/>
            <person name="Zhan W."/>
            <person name="Jiang J."/>
            <person name="Wang Q."/>
            <person name="Zhang B."/>
            <person name="Ji P."/>
            <person name="Sakyi L.B."/>
            <person name="Cui X."/>
            <person name="Yuan T."/>
            <person name="Jiang B."/>
            <person name="Yang W."/>
            <person name="Lam T.T.-Y."/>
            <person name="Chang Q."/>
            <person name="Ding S."/>
            <person name="Wang X."/>
            <person name="Zhu J."/>
            <person name="Ruan X."/>
            <person name="Zhao L."/>
            <person name="Wei J."/>
            <person name="Que T."/>
            <person name="Du C."/>
            <person name="Cheng J."/>
            <person name="Dai P."/>
            <person name="Han X."/>
            <person name="Huang E."/>
            <person name="Gao Y."/>
            <person name="Liu J."/>
            <person name="Shao H."/>
            <person name="Ye R."/>
            <person name="Li L."/>
            <person name="Wei W."/>
            <person name="Wang X."/>
            <person name="Wang C."/>
            <person name="Yang T."/>
            <person name="Huo Q."/>
            <person name="Li W."/>
            <person name="Guo W."/>
            <person name="Chen H."/>
            <person name="Zhou L."/>
            <person name="Ni X."/>
            <person name="Tian J."/>
            <person name="Zhou Y."/>
            <person name="Sheng Y."/>
            <person name="Liu T."/>
            <person name="Pan Y."/>
            <person name="Xia L."/>
            <person name="Li J."/>
            <person name="Zhao F."/>
            <person name="Cao W."/>
        </authorList>
    </citation>
    <scope>NUCLEOTIDE SEQUENCE</scope>
    <source>
        <strain evidence="1">Dsil-2018</strain>
    </source>
</reference>
<dbReference type="EMBL" id="CM023470">
    <property type="protein sequence ID" value="KAH7978685.1"/>
    <property type="molecule type" value="Genomic_DNA"/>
</dbReference>
<protein>
    <submittedName>
        <fullName evidence="1">Uncharacterized protein</fullName>
    </submittedName>
</protein>
<comment type="caution">
    <text evidence="1">The sequence shown here is derived from an EMBL/GenBank/DDBJ whole genome shotgun (WGS) entry which is preliminary data.</text>
</comment>
<organism evidence="1 2">
    <name type="scientific">Dermacentor silvarum</name>
    <name type="common">Tick</name>
    <dbReference type="NCBI Taxonomy" id="543639"/>
    <lineage>
        <taxon>Eukaryota</taxon>
        <taxon>Metazoa</taxon>
        <taxon>Ecdysozoa</taxon>
        <taxon>Arthropoda</taxon>
        <taxon>Chelicerata</taxon>
        <taxon>Arachnida</taxon>
        <taxon>Acari</taxon>
        <taxon>Parasitiformes</taxon>
        <taxon>Ixodida</taxon>
        <taxon>Ixodoidea</taxon>
        <taxon>Ixodidae</taxon>
        <taxon>Rhipicephalinae</taxon>
        <taxon>Dermacentor</taxon>
    </lineage>
</organism>
<accession>A0ACB8DWA6</accession>
<evidence type="ECO:0000313" key="2">
    <source>
        <dbReference type="Proteomes" id="UP000821865"/>
    </source>
</evidence>
<gene>
    <name evidence="1" type="ORF">HPB49_006349</name>
</gene>
<proteinExistence type="predicted"/>
<name>A0ACB8DWA6_DERSI</name>